<evidence type="ECO:0008006" key="4">
    <source>
        <dbReference type="Google" id="ProtNLM"/>
    </source>
</evidence>
<evidence type="ECO:0000256" key="1">
    <source>
        <dbReference type="SAM" id="Phobius"/>
    </source>
</evidence>
<evidence type="ECO:0000313" key="2">
    <source>
        <dbReference type="EMBL" id="CBZ31035.1"/>
    </source>
</evidence>
<dbReference type="VEuPathDB" id="TriTrypDB:LmxM.34.4840"/>
<dbReference type="Proteomes" id="UP000007259">
    <property type="component" value="Chromosome 34"/>
</dbReference>
<organism evidence="2 3">
    <name type="scientific">Leishmania mexicana (strain MHOM/GT/2001/U1103)</name>
    <dbReference type="NCBI Taxonomy" id="929439"/>
    <lineage>
        <taxon>Eukaryota</taxon>
        <taxon>Discoba</taxon>
        <taxon>Euglenozoa</taxon>
        <taxon>Kinetoplastea</taxon>
        <taxon>Metakinetoplastina</taxon>
        <taxon>Trypanosomatida</taxon>
        <taxon>Trypanosomatidae</taxon>
        <taxon>Leishmaniinae</taxon>
        <taxon>Leishmania</taxon>
    </lineage>
</organism>
<dbReference type="RefSeq" id="XP_003879479.1">
    <property type="nucleotide sequence ID" value="XM_003879430.1"/>
</dbReference>
<keyword evidence="3" id="KW-1185">Reference proteome</keyword>
<feature type="transmembrane region" description="Helical" evidence="1">
    <location>
        <begin position="170"/>
        <end position="189"/>
    </location>
</feature>
<keyword evidence="1" id="KW-1133">Transmembrane helix</keyword>
<dbReference type="PhylomeDB" id="E9B712"/>
<dbReference type="AlphaFoldDB" id="E9B712"/>
<proteinExistence type="predicted"/>
<dbReference type="KEGG" id="lmi:LMXM_34_4840"/>
<sequence length="350" mass="39954">MWVFVSSAAFTSLVLVRPFFWLCSLRSDFFQRVHARTYVLVVDISPPFFPRAFSAPRHYEEKNRQARDRVEGRDKARAATQKKKIYKSSGVLCSPNECKGVCTHRSPLPPDLTSANRRLFSISFRKPFLFCLPPLLGTVRKSFSLPILPHLLLYFFEFQALTLTVICRHCLLETLFLFVAFLRHLLLPIRPLSPLFHFVVFLVLFFGFAACTYAHAMGCVTARAARDGLANSKKTGKLSREESAEATTEKKPSEAEVDYVALFVAGYMTDYSQKGAVSTYEDYRGFETTTTNHVSKNKADKLCKWSDQALENRLNLNNDVFFNPQNPFSWPKEVITNHLTSPSFTDRNTI</sequence>
<keyword evidence="1" id="KW-0812">Transmembrane</keyword>
<dbReference type="GeneID" id="13451196"/>
<reference evidence="2 3" key="1">
    <citation type="journal article" date="2011" name="Genome Res.">
        <title>Chromosome and gene copy number variation allow major structural change between species and strains of Leishmania.</title>
        <authorList>
            <person name="Rogers M.B."/>
            <person name="Hilley J.D."/>
            <person name="Dickens N.J."/>
            <person name="Wilkes J."/>
            <person name="Bates P.A."/>
            <person name="Depledge D.P."/>
            <person name="Harris D."/>
            <person name="Her Y."/>
            <person name="Herzyk P."/>
            <person name="Imamura H."/>
            <person name="Otto T.D."/>
            <person name="Sanders M."/>
            <person name="Seeger K."/>
            <person name="Dujardin J.C."/>
            <person name="Berriman M."/>
            <person name="Smith D.F."/>
            <person name="Hertz-Fowler C."/>
            <person name="Mottram J.C."/>
        </authorList>
    </citation>
    <scope>NUCLEOTIDE SEQUENCE [LARGE SCALE GENOMIC DNA]</scope>
    <source>
        <strain evidence="2 3">MHOM/GT/2001/U1103</strain>
    </source>
</reference>
<dbReference type="OrthoDB" id="256203at2759"/>
<evidence type="ECO:0000313" key="3">
    <source>
        <dbReference type="Proteomes" id="UP000007259"/>
    </source>
</evidence>
<name>E9B712_LEIMU</name>
<accession>E9B712</accession>
<gene>
    <name evidence="2" type="ORF">LMXM_34_4840</name>
</gene>
<protein>
    <recommendedName>
        <fullName evidence="4">Transmembrane protein</fullName>
    </recommendedName>
</protein>
<feature type="transmembrane region" description="Helical" evidence="1">
    <location>
        <begin position="195"/>
        <end position="216"/>
    </location>
</feature>
<keyword evidence="1" id="KW-0472">Membrane</keyword>
<dbReference type="EMBL" id="FR799587">
    <property type="protein sequence ID" value="CBZ31035.1"/>
    <property type="molecule type" value="Genomic_DNA"/>
</dbReference>